<dbReference type="Proteomes" id="UP000468581">
    <property type="component" value="Unassembled WGS sequence"/>
</dbReference>
<feature type="domain" description="Calcineurin-like phosphoesterase" evidence="1">
    <location>
        <begin position="6"/>
        <end position="190"/>
    </location>
</feature>
<dbReference type="Gene3D" id="3.60.21.10">
    <property type="match status" value="1"/>
</dbReference>
<name>A0A6P0UQV4_9FLAO</name>
<sequence length="243" mass="28301">MIKRKLVVGDIHGGLKALKQVMERAGVTTSDKMIFLGDYVDGWSQSPGVVEYLMELNETHDCVFIKGNHDDLCYEWLKDGSSNKEWLFHGGSATVAAYEKQPEEIRTKHLEFFERLRNYYLDEENNLYVHAGFTSIHGVTREYFPEMFYWDRSLWETALSLDPELDKEDLRYPKRLLHYKEIFIGHTPTIRLNETTPIHAANIWNIDTGAAYKSPLTLMNVATKEFWQSDPVNELYPDENGRN</sequence>
<dbReference type="EMBL" id="JAABOO010000003">
    <property type="protein sequence ID" value="NER14378.1"/>
    <property type="molecule type" value="Genomic_DNA"/>
</dbReference>
<gene>
    <name evidence="2" type="ORF">GWK08_13070</name>
</gene>
<dbReference type="GO" id="GO:0008803">
    <property type="term" value="F:bis(5'-nucleosyl)-tetraphosphatase (symmetrical) activity"/>
    <property type="evidence" value="ECO:0007669"/>
    <property type="project" value="TreeGrafter"/>
</dbReference>
<accession>A0A6P0UQV4</accession>
<dbReference type="SUPFAM" id="SSF56300">
    <property type="entry name" value="Metallo-dependent phosphatases"/>
    <property type="match status" value="1"/>
</dbReference>
<dbReference type="InterPro" id="IPR029052">
    <property type="entry name" value="Metallo-depent_PP-like"/>
</dbReference>
<organism evidence="2 3">
    <name type="scientific">Leptobacterium flavescens</name>
    <dbReference type="NCBI Taxonomy" id="472055"/>
    <lineage>
        <taxon>Bacteria</taxon>
        <taxon>Pseudomonadati</taxon>
        <taxon>Bacteroidota</taxon>
        <taxon>Flavobacteriia</taxon>
        <taxon>Flavobacteriales</taxon>
        <taxon>Flavobacteriaceae</taxon>
        <taxon>Leptobacterium</taxon>
    </lineage>
</organism>
<dbReference type="RefSeq" id="WP_163608258.1">
    <property type="nucleotide sequence ID" value="NZ_JAABOO010000003.1"/>
</dbReference>
<dbReference type="GO" id="GO:0016791">
    <property type="term" value="F:phosphatase activity"/>
    <property type="evidence" value="ECO:0007669"/>
    <property type="project" value="TreeGrafter"/>
</dbReference>
<reference evidence="2 3" key="1">
    <citation type="submission" date="2020-01" db="EMBL/GenBank/DDBJ databases">
        <title>Leptobacterium flavescens.</title>
        <authorList>
            <person name="Wang G."/>
        </authorList>
    </citation>
    <scope>NUCLEOTIDE SEQUENCE [LARGE SCALE GENOMIC DNA]</scope>
    <source>
        <strain evidence="2 3">KCTC 22160</strain>
    </source>
</reference>
<keyword evidence="3" id="KW-1185">Reference proteome</keyword>
<dbReference type="CDD" id="cd00144">
    <property type="entry name" value="MPP_PPP_family"/>
    <property type="match status" value="1"/>
</dbReference>
<comment type="caution">
    <text evidence="2">The sequence shown here is derived from an EMBL/GenBank/DDBJ whole genome shotgun (WGS) entry which is preliminary data.</text>
</comment>
<dbReference type="PANTHER" id="PTHR42850">
    <property type="entry name" value="METALLOPHOSPHOESTERASE"/>
    <property type="match status" value="1"/>
</dbReference>
<evidence type="ECO:0000259" key="1">
    <source>
        <dbReference type="Pfam" id="PF00149"/>
    </source>
</evidence>
<dbReference type="PANTHER" id="PTHR42850:SF4">
    <property type="entry name" value="ZINC-DEPENDENT ENDOPOLYPHOSPHATASE"/>
    <property type="match status" value="1"/>
</dbReference>
<dbReference type="InterPro" id="IPR050126">
    <property type="entry name" value="Ap4A_hydrolase"/>
</dbReference>
<proteinExistence type="predicted"/>
<evidence type="ECO:0000313" key="2">
    <source>
        <dbReference type="EMBL" id="NER14378.1"/>
    </source>
</evidence>
<dbReference type="GO" id="GO:0005737">
    <property type="term" value="C:cytoplasm"/>
    <property type="evidence" value="ECO:0007669"/>
    <property type="project" value="TreeGrafter"/>
</dbReference>
<evidence type="ECO:0000313" key="3">
    <source>
        <dbReference type="Proteomes" id="UP000468581"/>
    </source>
</evidence>
<protein>
    <submittedName>
        <fullName evidence="2">Serine/threonine protein phosphatase</fullName>
    </submittedName>
</protein>
<dbReference type="InterPro" id="IPR004843">
    <property type="entry name" value="Calcineurin-like_PHP"/>
</dbReference>
<dbReference type="AlphaFoldDB" id="A0A6P0UQV4"/>
<dbReference type="GO" id="GO:0110154">
    <property type="term" value="P:RNA decapping"/>
    <property type="evidence" value="ECO:0007669"/>
    <property type="project" value="TreeGrafter"/>
</dbReference>
<dbReference type="Pfam" id="PF00149">
    <property type="entry name" value="Metallophos"/>
    <property type="match status" value="1"/>
</dbReference>